<evidence type="ECO:0000256" key="1">
    <source>
        <dbReference type="ARBA" id="ARBA00007347"/>
    </source>
</evidence>
<evidence type="ECO:0000256" key="3">
    <source>
        <dbReference type="ARBA" id="ARBA00023157"/>
    </source>
</evidence>
<proteinExistence type="inferred from homology"/>
<evidence type="ECO:0000256" key="4">
    <source>
        <dbReference type="RuleBase" id="RU364104"/>
    </source>
</evidence>
<keyword evidence="2 4" id="KW-0496">Mitochondrion</keyword>
<evidence type="ECO:0000256" key="5">
    <source>
        <dbReference type="SAM" id="MobiDB-lite"/>
    </source>
</evidence>
<dbReference type="AlphaFoldDB" id="A0A8H3YFD0"/>
<comment type="function">
    <text evidence="4">Required for mitochondrial cytochrome c oxidase (COX) assembly and respiration.</text>
</comment>
<feature type="compositionally biased region" description="Polar residues" evidence="5">
    <location>
        <begin position="69"/>
        <end position="79"/>
    </location>
</feature>
<keyword evidence="4" id="KW-0143">Chaperone</keyword>
<feature type="region of interest" description="Disordered" evidence="5">
    <location>
        <begin position="58"/>
        <end position="79"/>
    </location>
</feature>
<evidence type="ECO:0000313" key="6">
    <source>
        <dbReference type="EMBL" id="GHJ85571.1"/>
    </source>
</evidence>
<dbReference type="Proteomes" id="UP000620104">
    <property type="component" value="Unassembled WGS sequence"/>
</dbReference>
<evidence type="ECO:0000313" key="7">
    <source>
        <dbReference type="Proteomes" id="UP000620104"/>
    </source>
</evidence>
<comment type="similarity">
    <text evidence="1 4">Belongs to the CMC family.</text>
</comment>
<dbReference type="OrthoDB" id="532630at2759"/>
<dbReference type="EMBL" id="BLZA01000013">
    <property type="protein sequence ID" value="GHJ85571.1"/>
    <property type="molecule type" value="Genomic_DNA"/>
</dbReference>
<reference evidence="6" key="1">
    <citation type="submission" date="2020-07" db="EMBL/GenBank/DDBJ databases">
        <title>Draft Genome Sequence of a Deep-Sea Yeast, Naganishia (Cryptococcus) liquefaciens strain N6.</title>
        <authorList>
            <person name="Han Y.W."/>
            <person name="Kajitani R."/>
            <person name="Morimoto H."/>
            <person name="Parhat M."/>
            <person name="Tsubouchi H."/>
            <person name="Bakenova O."/>
            <person name="Ogata M."/>
            <person name="Argunhan B."/>
            <person name="Aoki R."/>
            <person name="Kajiwara S."/>
            <person name="Itoh T."/>
            <person name="Iwasaki H."/>
        </authorList>
    </citation>
    <scope>NUCLEOTIDE SEQUENCE</scope>
    <source>
        <strain evidence="6">N6</strain>
    </source>
</reference>
<protein>
    <recommendedName>
        <fullName evidence="4">COX assembly mitochondrial protein</fullName>
    </recommendedName>
</protein>
<dbReference type="GO" id="GO:0005743">
    <property type="term" value="C:mitochondrial inner membrane"/>
    <property type="evidence" value="ECO:0007669"/>
    <property type="project" value="UniProtKB-SubCell"/>
</dbReference>
<dbReference type="PANTHER" id="PTHR22977:SF1">
    <property type="entry name" value="COX ASSEMBLY MITOCHONDRIAL PROTEIN 2 HOMOLOG"/>
    <property type="match status" value="1"/>
</dbReference>
<keyword evidence="3" id="KW-1015">Disulfide bond</keyword>
<dbReference type="InterPro" id="IPR013892">
    <property type="entry name" value="Cyt_c_biogenesis_Cmc1-like"/>
</dbReference>
<keyword evidence="7" id="KW-1185">Reference proteome</keyword>
<keyword evidence="4" id="KW-0999">Mitochondrion inner membrane</keyword>
<evidence type="ECO:0000256" key="2">
    <source>
        <dbReference type="ARBA" id="ARBA00023128"/>
    </source>
</evidence>
<comment type="caution">
    <text evidence="6">The sequence shown here is derived from an EMBL/GenBank/DDBJ whole genome shotgun (WGS) entry which is preliminary data.</text>
</comment>
<accession>A0A8H3YFD0</accession>
<dbReference type="PANTHER" id="PTHR22977">
    <property type="entry name" value="COX ASSEMBLY MITOCHONDRIAL PROTEIN"/>
    <property type="match status" value="1"/>
</dbReference>
<keyword evidence="4" id="KW-0472">Membrane</keyword>
<gene>
    <name evidence="6" type="ORF">NliqN6_1973</name>
</gene>
<sequence length="79" mass="9144">MHVPLNTPEKEAACSEYIQALIQCHERGLMTRLTGGCNDQKQALTMCLRQERIDRTTRNREKSKLLNAKKQQAWDSLDE</sequence>
<comment type="subcellular location">
    <subcellularLocation>
        <location evidence="4">Mitochondrion inner membrane</location>
    </subcellularLocation>
</comment>
<dbReference type="Pfam" id="PF08583">
    <property type="entry name" value="Cmc1"/>
    <property type="match status" value="1"/>
</dbReference>
<organism evidence="6 7">
    <name type="scientific">Naganishia liquefaciens</name>
    <dbReference type="NCBI Taxonomy" id="104408"/>
    <lineage>
        <taxon>Eukaryota</taxon>
        <taxon>Fungi</taxon>
        <taxon>Dikarya</taxon>
        <taxon>Basidiomycota</taxon>
        <taxon>Agaricomycotina</taxon>
        <taxon>Tremellomycetes</taxon>
        <taxon>Filobasidiales</taxon>
        <taxon>Filobasidiaceae</taxon>
        <taxon>Naganishia</taxon>
    </lineage>
</organism>
<name>A0A8H3YFD0_9TREE</name>